<keyword evidence="10 15" id="KW-0460">Magnesium</keyword>
<organism evidence="21">
    <name type="scientific">Levilinea saccharolytica</name>
    <dbReference type="NCBI Taxonomy" id="229921"/>
    <lineage>
        <taxon>Bacteria</taxon>
        <taxon>Bacillati</taxon>
        <taxon>Chloroflexota</taxon>
        <taxon>Anaerolineae</taxon>
        <taxon>Anaerolineales</taxon>
        <taxon>Anaerolineaceae</taxon>
        <taxon>Levilinea</taxon>
    </lineage>
</organism>
<dbReference type="SUPFAM" id="SSF50249">
    <property type="entry name" value="Nucleic acid-binding proteins"/>
    <property type="match status" value="1"/>
</dbReference>
<dbReference type="Pfam" id="PF03147">
    <property type="entry name" value="FDX-ACB"/>
    <property type="match status" value="1"/>
</dbReference>
<evidence type="ECO:0000256" key="14">
    <source>
        <dbReference type="ARBA" id="ARBA00049255"/>
    </source>
</evidence>
<dbReference type="NCBIfam" id="TIGR00472">
    <property type="entry name" value="pheT_bact"/>
    <property type="match status" value="1"/>
</dbReference>
<evidence type="ECO:0000313" key="21">
    <source>
        <dbReference type="EMBL" id="GAP19802.1"/>
    </source>
</evidence>
<dbReference type="SMART" id="SM00873">
    <property type="entry name" value="B3_4"/>
    <property type="match status" value="1"/>
</dbReference>
<reference evidence="21" key="1">
    <citation type="journal article" date="2015" name="Genome Announc.">
        <title>Draft Genome Sequences of Anaerolinea thermolimosa IMO-1, Bellilinea caldifistulae GOMI-1, Leptolinea tardivitalis YMTK-2, Levilinea saccharolytica KIBI-1, Longilinea arvoryzae KOME-1, Previously Described as Members of the Class Anaerolineae (Chloroflexi).</title>
        <authorList>
            <person name="Matsuura N."/>
            <person name="Tourlousse M.D."/>
            <person name="Ohashi A."/>
            <person name="Hugenholtz P."/>
            <person name="Sekiguchi Y."/>
        </authorList>
    </citation>
    <scope>NUCLEOTIDE SEQUENCE</scope>
    <source>
        <strain evidence="21">KIBI-1</strain>
    </source>
</reference>
<dbReference type="Gene3D" id="3.50.40.10">
    <property type="entry name" value="Phenylalanyl-trna Synthetase, Chain B, domain 3"/>
    <property type="match status" value="1"/>
</dbReference>
<accession>A0A0M8JR20</accession>
<dbReference type="PROSITE" id="PS51447">
    <property type="entry name" value="FDX_ACB"/>
    <property type="match status" value="1"/>
</dbReference>
<dbReference type="AlphaFoldDB" id="A0A0M8JR20"/>
<evidence type="ECO:0000256" key="3">
    <source>
        <dbReference type="ARBA" id="ARBA00011209"/>
    </source>
</evidence>
<dbReference type="OrthoDB" id="9805455at2"/>
<dbReference type="STRING" id="229921.ADN01_04225"/>
<keyword evidence="6 15" id="KW-0436">Ligase</keyword>
<evidence type="ECO:0000256" key="7">
    <source>
        <dbReference type="ARBA" id="ARBA00022723"/>
    </source>
</evidence>
<dbReference type="PANTHER" id="PTHR10947">
    <property type="entry name" value="PHENYLALANYL-TRNA SYNTHETASE BETA CHAIN AND LEUCINE-RICH REPEAT-CONTAINING PROTEIN 47"/>
    <property type="match status" value="1"/>
</dbReference>
<dbReference type="EMBL" id="LGCM01000019">
    <property type="protein sequence ID" value="KPL87387.1"/>
    <property type="molecule type" value="Genomic_DNA"/>
</dbReference>
<dbReference type="EC" id="6.1.1.20" evidence="15"/>
<dbReference type="SUPFAM" id="SSF55681">
    <property type="entry name" value="Class II aaRS and biotin synthetases"/>
    <property type="match status" value="1"/>
</dbReference>
<evidence type="ECO:0000256" key="13">
    <source>
        <dbReference type="ARBA" id="ARBA00023146"/>
    </source>
</evidence>
<dbReference type="Pfam" id="PF17759">
    <property type="entry name" value="tRNA_synthFbeta"/>
    <property type="match status" value="1"/>
</dbReference>
<dbReference type="RefSeq" id="WP_062420039.1">
    <property type="nucleotide sequence ID" value="NZ_BBXZ01000195.1"/>
</dbReference>
<proteinExistence type="inferred from homology"/>
<evidence type="ECO:0000256" key="16">
    <source>
        <dbReference type="PROSITE-ProRule" id="PRU00209"/>
    </source>
</evidence>
<dbReference type="EMBL" id="DF967976">
    <property type="protein sequence ID" value="GAP19802.1"/>
    <property type="molecule type" value="Genomic_DNA"/>
</dbReference>
<dbReference type="InterPro" id="IPR020825">
    <property type="entry name" value="Phe-tRNA_synthase-like_B3/B4"/>
</dbReference>
<evidence type="ECO:0000313" key="22">
    <source>
        <dbReference type="EMBL" id="KPL87387.1"/>
    </source>
</evidence>
<dbReference type="InterPro" id="IPR004532">
    <property type="entry name" value="Phe-tRNA-ligase_IIc_bsu_bact"/>
</dbReference>
<dbReference type="SUPFAM" id="SSF46955">
    <property type="entry name" value="Putative DNA-binding domain"/>
    <property type="match status" value="1"/>
</dbReference>
<dbReference type="GO" id="GO:0000287">
    <property type="term" value="F:magnesium ion binding"/>
    <property type="evidence" value="ECO:0007669"/>
    <property type="project" value="UniProtKB-UniRule"/>
</dbReference>
<keyword evidence="23" id="KW-1185">Reference proteome</keyword>
<evidence type="ECO:0000259" key="19">
    <source>
        <dbReference type="PROSITE" id="PS51483"/>
    </source>
</evidence>
<comment type="catalytic activity">
    <reaction evidence="14 15">
        <text>tRNA(Phe) + L-phenylalanine + ATP = L-phenylalanyl-tRNA(Phe) + AMP + diphosphate + H(+)</text>
        <dbReference type="Rhea" id="RHEA:19413"/>
        <dbReference type="Rhea" id="RHEA-COMP:9668"/>
        <dbReference type="Rhea" id="RHEA-COMP:9699"/>
        <dbReference type="ChEBI" id="CHEBI:15378"/>
        <dbReference type="ChEBI" id="CHEBI:30616"/>
        <dbReference type="ChEBI" id="CHEBI:33019"/>
        <dbReference type="ChEBI" id="CHEBI:58095"/>
        <dbReference type="ChEBI" id="CHEBI:78442"/>
        <dbReference type="ChEBI" id="CHEBI:78531"/>
        <dbReference type="ChEBI" id="CHEBI:456215"/>
        <dbReference type="EC" id="6.1.1.20"/>
    </reaction>
</comment>
<dbReference type="InterPro" id="IPR002547">
    <property type="entry name" value="tRNA-bd_dom"/>
</dbReference>
<dbReference type="InterPro" id="IPR045060">
    <property type="entry name" value="Phe-tRNA-ligase_IIc_bsu"/>
</dbReference>
<dbReference type="Pfam" id="PF03484">
    <property type="entry name" value="B5"/>
    <property type="match status" value="1"/>
</dbReference>
<keyword evidence="12 15" id="KW-0648">Protein biosynthesis</keyword>
<dbReference type="InterPro" id="IPR012340">
    <property type="entry name" value="NA-bd_OB-fold"/>
</dbReference>
<feature type="binding site" evidence="15">
    <location>
        <position position="504"/>
    </location>
    <ligand>
        <name>Mg(2+)</name>
        <dbReference type="ChEBI" id="CHEBI:18420"/>
        <note>shared with alpha subunit</note>
    </ligand>
</feature>
<dbReference type="SMART" id="SM00874">
    <property type="entry name" value="B5"/>
    <property type="match status" value="1"/>
</dbReference>
<keyword evidence="7 15" id="KW-0479">Metal-binding</keyword>
<dbReference type="GO" id="GO:0000049">
    <property type="term" value="F:tRNA binding"/>
    <property type="evidence" value="ECO:0007669"/>
    <property type="project" value="UniProtKB-UniRule"/>
</dbReference>
<dbReference type="Proteomes" id="UP000050501">
    <property type="component" value="Unassembled WGS sequence"/>
</dbReference>
<evidence type="ECO:0000313" key="20">
    <source>
        <dbReference type="EMBL" id="GAP19795.1"/>
    </source>
</evidence>
<evidence type="ECO:0000259" key="17">
    <source>
        <dbReference type="PROSITE" id="PS50886"/>
    </source>
</evidence>
<name>A0A0M8JR20_9CHLR</name>
<dbReference type="PATRIC" id="fig|229921.5.peg.3195"/>
<dbReference type="PROSITE" id="PS50886">
    <property type="entry name" value="TRBD"/>
    <property type="match status" value="1"/>
</dbReference>
<dbReference type="InterPro" id="IPR005121">
    <property type="entry name" value="Fdx_antiC-bd"/>
</dbReference>
<feature type="binding site" evidence="15">
    <location>
        <position position="501"/>
    </location>
    <ligand>
        <name>Mg(2+)</name>
        <dbReference type="ChEBI" id="CHEBI:18420"/>
        <note>shared with alpha subunit</note>
    </ligand>
</feature>
<dbReference type="CDD" id="cd00769">
    <property type="entry name" value="PheRS_beta_core"/>
    <property type="match status" value="1"/>
</dbReference>
<dbReference type="InterPro" id="IPR036690">
    <property type="entry name" value="Fdx_antiC-bd_sf"/>
</dbReference>
<evidence type="ECO:0000313" key="23">
    <source>
        <dbReference type="Proteomes" id="UP000050501"/>
    </source>
</evidence>
<evidence type="ECO:0000256" key="15">
    <source>
        <dbReference type="HAMAP-Rule" id="MF_00283"/>
    </source>
</evidence>
<evidence type="ECO:0000259" key="18">
    <source>
        <dbReference type="PROSITE" id="PS51447"/>
    </source>
</evidence>
<comment type="subunit">
    <text evidence="3 15">Tetramer of two alpha and two beta subunits.</text>
</comment>
<dbReference type="InterPro" id="IPR005146">
    <property type="entry name" value="B3/B4_tRNA-bd"/>
</dbReference>
<dbReference type="InterPro" id="IPR041616">
    <property type="entry name" value="PheRS_beta_core"/>
</dbReference>
<feature type="domain" description="FDX-ACB" evidence="18">
    <location>
        <begin position="749"/>
        <end position="842"/>
    </location>
</feature>
<evidence type="ECO:0000256" key="9">
    <source>
        <dbReference type="ARBA" id="ARBA00022840"/>
    </source>
</evidence>
<dbReference type="PANTHER" id="PTHR10947:SF0">
    <property type="entry name" value="PHENYLALANINE--TRNA LIGASE BETA SUBUNIT"/>
    <property type="match status" value="1"/>
</dbReference>
<dbReference type="GO" id="GO:0009328">
    <property type="term" value="C:phenylalanine-tRNA ligase complex"/>
    <property type="evidence" value="ECO:0007669"/>
    <property type="project" value="TreeGrafter"/>
</dbReference>
<feature type="binding site" evidence="15">
    <location>
        <position position="491"/>
    </location>
    <ligand>
        <name>Mg(2+)</name>
        <dbReference type="ChEBI" id="CHEBI:18420"/>
        <note>shared with alpha subunit</note>
    </ligand>
</feature>
<dbReference type="SUPFAM" id="SSF54991">
    <property type="entry name" value="Anticodon-binding domain of PheRS"/>
    <property type="match status" value="1"/>
</dbReference>
<evidence type="ECO:0000256" key="11">
    <source>
        <dbReference type="ARBA" id="ARBA00022884"/>
    </source>
</evidence>
<evidence type="ECO:0000256" key="4">
    <source>
        <dbReference type="ARBA" id="ARBA00022490"/>
    </source>
</evidence>
<dbReference type="InterPro" id="IPR033714">
    <property type="entry name" value="tRNA_bind_bactPheRS"/>
</dbReference>
<keyword evidence="11 16" id="KW-0694">RNA-binding</keyword>
<dbReference type="Gene3D" id="3.30.70.380">
    <property type="entry name" value="Ferrodoxin-fold anticodon-binding domain"/>
    <property type="match status" value="1"/>
</dbReference>
<dbReference type="EMBL" id="DF967976">
    <property type="protein sequence ID" value="GAP19795.1"/>
    <property type="molecule type" value="Genomic_DNA"/>
</dbReference>
<dbReference type="HAMAP" id="MF_00283">
    <property type="entry name" value="Phe_tRNA_synth_beta1"/>
    <property type="match status" value="1"/>
</dbReference>
<dbReference type="SMART" id="SM00896">
    <property type="entry name" value="FDX-ACB"/>
    <property type="match status" value="1"/>
</dbReference>
<dbReference type="InterPro" id="IPR005147">
    <property type="entry name" value="tRNA_synthase_B5-dom"/>
</dbReference>
<evidence type="ECO:0000256" key="6">
    <source>
        <dbReference type="ARBA" id="ARBA00022598"/>
    </source>
</evidence>
<evidence type="ECO:0000256" key="1">
    <source>
        <dbReference type="ARBA" id="ARBA00004496"/>
    </source>
</evidence>
<dbReference type="Pfam" id="PF03483">
    <property type="entry name" value="B3_4"/>
    <property type="match status" value="1"/>
</dbReference>
<dbReference type="Gene3D" id="3.30.930.10">
    <property type="entry name" value="Bira Bifunctional Protein, Domain 2"/>
    <property type="match status" value="1"/>
</dbReference>
<dbReference type="Gene3D" id="2.40.50.140">
    <property type="entry name" value="Nucleic acid-binding proteins"/>
    <property type="match status" value="1"/>
</dbReference>
<protein>
    <recommendedName>
        <fullName evidence="15">Phenylalanine--tRNA ligase beta subunit</fullName>
        <ecNumber evidence="15">6.1.1.20</ecNumber>
    </recommendedName>
    <alternativeName>
        <fullName evidence="15">Phenylalanyl-tRNA synthetase beta subunit</fullName>
        <shortName evidence="15">PheRS</shortName>
    </alternativeName>
</protein>
<comment type="cofactor">
    <cofactor evidence="15">
        <name>Mg(2+)</name>
        <dbReference type="ChEBI" id="CHEBI:18420"/>
    </cofactor>
    <text evidence="15">Binds 2 magnesium ions per tetramer.</text>
</comment>
<dbReference type="CDD" id="cd02796">
    <property type="entry name" value="tRNA_bind_bactPheRS"/>
    <property type="match status" value="1"/>
</dbReference>
<dbReference type="InterPro" id="IPR045864">
    <property type="entry name" value="aa-tRNA-synth_II/BPL/LPL"/>
</dbReference>
<comment type="similarity">
    <text evidence="2 15">Belongs to the phenylalanyl-tRNA synthetase beta subunit family. Type 1 subfamily.</text>
</comment>
<dbReference type="Gene3D" id="3.30.56.10">
    <property type="match status" value="2"/>
</dbReference>
<reference evidence="22 23" key="2">
    <citation type="submission" date="2015-07" db="EMBL/GenBank/DDBJ databases">
        <title>Genome sequence of Levilinea saccharolytica DSM 16555.</title>
        <authorList>
            <person name="Hemp J."/>
            <person name="Ward L.M."/>
            <person name="Pace L.A."/>
            <person name="Fischer W.W."/>
        </authorList>
    </citation>
    <scope>NUCLEOTIDE SEQUENCE [LARGE SCALE GENOMIC DNA]</scope>
    <source>
        <strain evidence="22 23">KIBI-1</strain>
    </source>
</reference>
<comment type="subcellular location">
    <subcellularLocation>
        <location evidence="1 15">Cytoplasm</location>
    </subcellularLocation>
</comment>
<feature type="domain" description="TRNA-binding" evidence="17">
    <location>
        <begin position="56"/>
        <end position="180"/>
    </location>
</feature>
<evidence type="ECO:0000256" key="2">
    <source>
        <dbReference type="ARBA" id="ARBA00008653"/>
    </source>
</evidence>
<keyword evidence="4 15" id="KW-0963">Cytoplasm</keyword>
<keyword evidence="8 15" id="KW-0547">Nucleotide-binding</keyword>
<feature type="binding site" evidence="15">
    <location>
        <position position="505"/>
    </location>
    <ligand>
        <name>Mg(2+)</name>
        <dbReference type="ChEBI" id="CHEBI:18420"/>
        <note>shared with alpha subunit</note>
    </ligand>
</feature>
<evidence type="ECO:0000256" key="12">
    <source>
        <dbReference type="ARBA" id="ARBA00022917"/>
    </source>
</evidence>
<feature type="domain" description="B5" evidence="19">
    <location>
        <begin position="438"/>
        <end position="517"/>
    </location>
</feature>
<keyword evidence="9 15" id="KW-0067">ATP-binding</keyword>
<dbReference type="GO" id="GO:0004826">
    <property type="term" value="F:phenylalanine-tRNA ligase activity"/>
    <property type="evidence" value="ECO:0007669"/>
    <property type="project" value="UniProtKB-UniRule"/>
</dbReference>
<dbReference type="GO" id="GO:0005524">
    <property type="term" value="F:ATP binding"/>
    <property type="evidence" value="ECO:0007669"/>
    <property type="project" value="UniProtKB-UniRule"/>
</dbReference>
<evidence type="ECO:0000256" key="8">
    <source>
        <dbReference type="ARBA" id="ARBA00022741"/>
    </source>
</evidence>
<dbReference type="InterPro" id="IPR009061">
    <property type="entry name" value="DNA-bd_dom_put_sf"/>
</dbReference>
<dbReference type="PROSITE" id="PS51483">
    <property type="entry name" value="B5"/>
    <property type="match status" value="1"/>
</dbReference>
<keyword evidence="5 16" id="KW-0820">tRNA-binding</keyword>
<dbReference type="GO" id="GO:0006432">
    <property type="term" value="P:phenylalanyl-tRNA aminoacylation"/>
    <property type="evidence" value="ECO:0007669"/>
    <property type="project" value="UniProtKB-UniRule"/>
</dbReference>
<evidence type="ECO:0000256" key="10">
    <source>
        <dbReference type="ARBA" id="ARBA00022842"/>
    </source>
</evidence>
<dbReference type="SUPFAM" id="SSF56037">
    <property type="entry name" value="PheT/TilS domain"/>
    <property type="match status" value="1"/>
</dbReference>
<evidence type="ECO:0000256" key="5">
    <source>
        <dbReference type="ARBA" id="ARBA00022555"/>
    </source>
</evidence>
<keyword evidence="13 15" id="KW-0030">Aminoacyl-tRNA synthetase</keyword>
<gene>
    <name evidence="15" type="primary">pheT</name>
    <name evidence="22" type="ORF">ADN01_04225</name>
    <name evidence="20" type="ORF">LSAC_03707</name>
    <name evidence="21" type="ORF">LSAC_03716</name>
</gene>
<sequence length="843" mass="92497">MNVPLSWLKDYIDIDLSLEELARALTMAGLEVDSVKVIGLPLPEGERHEFKYSGLAWDREKVVVAQIDEVMPHPNADRLVLCRLNDGLQEQVVLTGAPNLYDYKGQGPLPRPIKVAYAKEGAQIYDGHQPGQVLTTLKRAKIRGVESYSMVCSEKELGISEEHEGVIFLDDDAPTGMPLADYMGDAVFEISILPNMIRNASVLGVARELAAITGKPLRLPQRRLPADGPSVVGQVSIQIQDPAMNPRFVVGLLRGASARPSPYWVQRRLRLAGMRPINSIVDATNYVMLETGQPLHAFDYDHLRQRAHGQPPTIITRAAHPGEKLTTLDGVERNLDPFTTLVCDTEGALSIAGVMGGLESEVTPQSQTILLEGASWNFINVRRTVASQRLNSEAGYRFSRGIHPALAQEAVQLCLERMAAWSGGQIAADLVDAYPAPVVDPVVELPASEVQRVLGIELSAEEVAGLLRRLEFTCTVQGDIVTAQAPAHRLDIGEGVVGRADLLEEVARLYGYNNIPAVRLSASLPRQRRNPALEGEERLRDALVRAGLREVATYRMTTPEREARALPLGAVQAETPYVRLANPIASDRTVMRRSLLASVLEVVERNSRLRPRLAFFEIGPVFLPNPEAPLPAEPVRLALALSGARHIAAWDRPEAHAMDFFDLKGILEAAFNELHLSDVRFEPTQHPSFHPGKCALVRVGERVAGVAGELHPKVAEHYDFGAAPVLAAELDVAVLLSCIPARYEIQPVPVFPPVLEDIAVVVDEDLPAEKIEAVIRAAGGKLLTDVRLFDIYRGDKLGEGKKSMAYSLTYMAPDRTLTDQEATQIRQKVIRRLDQELGAKLRS</sequence>
<dbReference type="FunFam" id="3.30.70.380:FF:000001">
    <property type="entry name" value="Phenylalanine--tRNA ligase beta subunit"/>
    <property type="match status" value="1"/>
</dbReference>